<evidence type="ECO:0000256" key="1">
    <source>
        <dbReference type="SAM" id="MobiDB-lite"/>
    </source>
</evidence>
<protein>
    <submittedName>
        <fullName evidence="2">Uncharacterized protein</fullName>
    </submittedName>
</protein>
<feature type="compositionally biased region" description="Low complexity" evidence="1">
    <location>
        <begin position="41"/>
        <end position="51"/>
    </location>
</feature>
<comment type="caution">
    <text evidence="2">The sequence shown here is derived from an EMBL/GenBank/DDBJ whole genome shotgun (WGS) entry which is preliminary data.</text>
</comment>
<evidence type="ECO:0000313" key="3">
    <source>
        <dbReference type="Proteomes" id="UP001066276"/>
    </source>
</evidence>
<feature type="compositionally biased region" description="Basic residues" evidence="1">
    <location>
        <begin position="58"/>
        <end position="71"/>
    </location>
</feature>
<evidence type="ECO:0000313" key="2">
    <source>
        <dbReference type="EMBL" id="KAJ1101244.1"/>
    </source>
</evidence>
<reference evidence="2" key="1">
    <citation type="journal article" date="2022" name="bioRxiv">
        <title>Sequencing and chromosome-scale assembly of the giantPleurodeles waltlgenome.</title>
        <authorList>
            <person name="Brown T."/>
            <person name="Elewa A."/>
            <person name="Iarovenko S."/>
            <person name="Subramanian E."/>
            <person name="Araus A.J."/>
            <person name="Petzold A."/>
            <person name="Susuki M."/>
            <person name="Suzuki K.-i.T."/>
            <person name="Hayashi T."/>
            <person name="Toyoda A."/>
            <person name="Oliveira C."/>
            <person name="Osipova E."/>
            <person name="Leigh N.D."/>
            <person name="Simon A."/>
            <person name="Yun M.H."/>
        </authorList>
    </citation>
    <scope>NUCLEOTIDE SEQUENCE</scope>
    <source>
        <strain evidence="2">20211129_DDA</strain>
        <tissue evidence="2">Liver</tissue>
    </source>
</reference>
<feature type="region of interest" description="Disordered" evidence="1">
    <location>
        <begin position="38"/>
        <end position="71"/>
    </location>
</feature>
<dbReference type="EMBL" id="JANPWB010000014">
    <property type="protein sequence ID" value="KAJ1101244.1"/>
    <property type="molecule type" value="Genomic_DNA"/>
</dbReference>
<dbReference type="AlphaFoldDB" id="A0AAV7MDK1"/>
<dbReference type="Proteomes" id="UP001066276">
    <property type="component" value="Chromosome 10"/>
</dbReference>
<name>A0AAV7MDK1_PLEWA</name>
<accession>A0AAV7MDK1</accession>
<sequence length="71" mass="8341">MCTPRFWEIEADWRAAGAVWWRRAALELRRARKGMARIPLRGNSGSGSRDSGSWERQPRRHGKGHNLRKLW</sequence>
<keyword evidence="3" id="KW-1185">Reference proteome</keyword>
<proteinExistence type="predicted"/>
<gene>
    <name evidence="2" type="ORF">NDU88_006316</name>
</gene>
<organism evidence="2 3">
    <name type="scientific">Pleurodeles waltl</name>
    <name type="common">Iberian ribbed newt</name>
    <dbReference type="NCBI Taxonomy" id="8319"/>
    <lineage>
        <taxon>Eukaryota</taxon>
        <taxon>Metazoa</taxon>
        <taxon>Chordata</taxon>
        <taxon>Craniata</taxon>
        <taxon>Vertebrata</taxon>
        <taxon>Euteleostomi</taxon>
        <taxon>Amphibia</taxon>
        <taxon>Batrachia</taxon>
        <taxon>Caudata</taxon>
        <taxon>Salamandroidea</taxon>
        <taxon>Salamandridae</taxon>
        <taxon>Pleurodelinae</taxon>
        <taxon>Pleurodeles</taxon>
    </lineage>
</organism>